<dbReference type="PANTHER" id="PTHR21716:SF4">
    <property type="entry name" value="TRANSMEMBRANE PROTEIN 245"/>
    <property type="match status" value="1"/>
</dbReference>
<feature type="transmembrane region" description="Helical" evidence="7">
    <location>
        <begin position="585"/>
        <end position="604"/>
    </location>
</feature>
<sequence>MDAATARHLNETASGGLAGGTRGARAPASAPASPLSRRAAAARATKRATARAPSSASTFHFKWLATVGVSLEVWKLASRDWALTASIAALAAVAFVAAAAAVAIASSTRRCIAPGPERADGSSSVVRDGSSSSKTTPTPRRAISSHKKTRTSGRVFRAYLAADAKIRRALIASVNPIVAASLIAVGVFLLAVVATFFTVNIARESGDAVVEAHRSMVHGYSSASGGGGGGVYARYSSPAVRGVVDAGVKAWSEAVEKQWPRALTYAQAHLEDVFPGCNVTELWESMQGMYAELMESGGEEGGLNGNGNGKRRGGRRGGGGAMMSRGGASSSRWAAGLKEAGRVLRGGDVAGAFSHLVDVGAEIAAGAGGGAKGAGGARGGGGGGGGGVRRLFGFSGGGGGKKRGGKAAGAGAASASVDDVLRVASAARNALQDRAADIVAGGGRGIAQVTSWAARASFSVFGVAGGVLSYVLKSVVFFTVLFHILNSEADPAVRLVELIPVNAHVKEVAVKSLTRGVRGVFVSCVKLALFHAAFTWVTFRAFGVHFVYTSTLASGLTAILPLLASWSVSLPAALGLLAKGEGAKAAALVLMHWITLIFVDIDIYQSEIRVVHPYVVGLSVVGGMCVFDPALQGAVLGPLLVTACATGYNLYQELMRAPVSAASGLGAATPGIGMPGTGMPGTVGGTVGPAARAAARRDASERSGAASAAAAAVARALRESPRPGSGGKRSPGARALPRVATLGRRA</sequence>
<organism evidence="9">
    <name type="scientific">Micromonas pusilla (strain CCMP1545)</name>
    <name type="common">Picoplanktonic green alga</name>
    <dbReference type="NCBI Taxonomy" id="564608"/>
    <lineage>
        <taxon>Eukaryota</taxon>
        <taxon>Viridiplantae</taxon>
        <taxon>Chlorophyta</taxon>
        <taxon>Mamiellophyceae</taxon>
        <taxon>Mamiellales</taxon>
        <taxon>Mamiellaceae</taxon>
        <taxon>Micromonas</taxon>
    </lineage>
</organism>
<evidence type="ECO:0000256" key="2">
    <source>
        <dbReference type="ARBA" id="ARBA00009773"/>
    </source>
</evidence>
<accession>C1N035</accession>
<evidence type="ECO:0000313" key="9">
    <source>
        <dbReference type="Proteomes" id="UP000001876"/>
    </source>
</evidence>
<dbReference type="eggNOG" id="KOG2365">
    <property type="taxonomic scope" value="Eukaryota"/>
</dbReference>
<protein>
    <submittedName>
        <fullName evidence="8">Predicted protein</fullName>
    </submittedName>
</protein>
<feature type="transmembrane region" description="Helical" evidence="7">
    <location>
        <begin position="177"/>
        <end position="197"/>
    </location>
</feature>
<evidence type="ECO:0000256" key="6">
    <source>
        <dbReference type="SAM" id="MobiDB-lite"/>
    </source>
</evidence>
<feature type="region of interest" description="Disordered" evidence="6">
    <location>
        <begin position="115"/>
        <end position="149"/>
    </location>
</feature>
<comment type="similarity">
    <text evidence="2">Belongs to the autoinducer-2 exporter (AI-2E) (TC 2.A.86) family.</text>
</comment>
<dbReference type="Proteomes" id="UP000001876">
    <property type="component" value="Unassembled WGS sequence"/>
</dbReference>
<feature type="region of interest" description="Disordered" evidence="6">
    <location>
        <begin position="297"/>
        <end position="327"/>
    </location>
</feature>
<feature type="compositionally biased region" description="Gly residues" evidence="6">
    <location>
        <begin position="676"/>
        <end position="687"/>
    </location>
</feature>
<keyword evidence="3 7" id="KW-0812">Transmembrane</keyword>
<dbReference type="PANTHER" id="PTHR21716">
    <property type="entry name" value="TRANSMEMBRANE PROTEIN"/>
    <property type="match status" value="1"/>
</dbReference>
<dbReference type="GeneID" id="9686498"/>
<feature type="transmembrane region" description="Helical" evidence="7">
    <location>
        <begin position="81"/>
        <end position="105"/>
    </location>
</feature>
<evidence type="ECO:0000256" key="7">
    <source>
        <dbReference type="SAM" id="Phobius"/>
    </source>
</evidence>
<keyword evidence="4 7" id="KW-1133">Transmembrane helix</keyword>
<feature type="region of interest" description="Disordered" evidence="6">
    <location>
        <begin position="1"/>
        <end position="49"/>
    </location>
</feature>
<evidence type="ECO:0000313" key="8">
    <source>
        <dbReference type="EMBL" id="EEH54976.1"/>
    </source>
</evidence>
<evidence type="ECO:0000256" key="3">
    <source>
        <dbReference type="ARBA" id="ARBA00022692"/>
    </source>
</evidence>
<keyword evidence="9" id="KW-1185">Reference proteome</keyword>
<dbReference type="InterPro" id="IPR002549">
    <property type="entry name" value="AI-2E-like"/>
</dbReference>
<dbReference type="EMBL" id="GG663743">
    <property type="protein sequence ID" value="EEH54976.1"/>
    <property type="molecule type" value="Genomic_DNA"/>
</dbReference>
<dbReference type="OMA" id="FTVNIAR"/>
<dbReference type="OrthoDB" id="552492at2759"/>
<feature type="compositionally biased region" description="Low complexity" evidence="6">
    <location>
        <begin position="702"/>
        <end position="715"/>
    </location>
</feature>
<reference evidence="8 9" key="1">
    <citation type="journal article" date="2009" name="Science">
        <title>Green evolution and dynamic adaptations revealed by genomes of the marine picoeukaryotes Micromonas.</title>
        <authorList>
            <person name="Worden A.Z."/>
            <person name="Lee J.H."/>
            <person name="Mock T."/>
            <person name="Rouze P."/>
            <person name="Simmons M.P."/>
            <person name="Aerts A.L."/>
            <person name="Allen A.E."/>
            <person name="Cuvelier M.L."/>
            <person name="Derelle E."/>
            <person name="Everett M.V."/>
            <person name="Foulon E."/>
            <person name="Grimwood J."/>
            <person name="Gundlach H."/>
            <person name="Henrissat B."/>
            <person name="Napoli C."/>
            <person name="McDonald S.M."/>
            <person name="Parker M.S."/>
            <person name="Rombauts S."/>
            <person name="Salamov A."/>
            <person name="Von Dassow P."/>
            <person name="Badger J.H."/>
            <person name="Coutinho P.M."/>
            <person name="Demir E."/>
            <person name="Dubchak I."/>
            <person name="Gentemann C."/>
            <person name="Eikrem W."/>
            <person name="Gready J.E."/>
            <person name="John U."/>
            <person name="Lanier W."/>
            <person name="Lindquist E.A."/>
            <person name="Lucas S."/>
            <person name="Mayer K.F."/>
            <person name="Moreau H."/>
            <person name="Not F."/>
            <person name="Otillar R."/>
            <person name="Panaud O."/>
            <person name="Pangilinan J."/>
            <person name="Paulsen I."/>
            <person name="Piegu B."/>
            <person name="Poliakov A."/>
            <person name="Robbens S."/>
            <person name="Schmutz J."/>
            <person name="Toulza E."/>
            <person name="Wyss T."/>
            <person name="Zelensky A."/>
            <person name="Zhou K."/>
            <person name="Armbrust E.V."/>
            <person name="Bhattacharya D."/>
            <person name="Goodenough U.W."/>
            <person name="Van de Peer Y."/>
            <person name="Grigoriev I.V."/>
        </authorList>
    </citation>
    <scope>NUCLEOTIDE SEQUENCE [LARGE SCALE GENOMIC DNA]</scope>
    <source>
        <strain evidence="8 9">CCMP1545</strain>
    </source>
</reference>
<evidence type="ECO:0000256" key="5">
    <source>
        <dbReference type="ARBA" id="ARBA00023136"/>
    </source>
</evidence>
<feature type="transmembrane region" description="Helical" evidence="7">
    <location>
        <begin position="458"/>
        <end position="485"/>
    </location>
</feature>
<dbReference type="AlphaFoldDB" id="C1N035"/>
<feature type="transmembrane region" description="Helical" evidence="7">
    <location>
        <begin position="634"/>
        <end position="651"/>
    </location>
</feature>
<evidence type="ECO:0000256" key="4">
    <source>
        <dbReference type="ARBA" id="ARBA00022989"/>
    </source>
</evidence>
<dbReference type="RefSeq" id="XP_003061326.1">
    <property type="nucleotide sequence ID" value="XM_003061280.1"/>
</dbReference>
<feature type="transmembrane region" description="Helical" evidence="7">
    <location>
        <begin position="520"/>
        <end position="539"/>
    </location>
</feature>
<comment type="subcellular location">
    <subcellularLocation>
        <location evidence="1">Membrane</location>
        <topology evidence="1">Multi-pass membrane protein</topology>
    </subcellularLocation>
</comment>
<feature type="compositionally biased region" description="Gly residues" evidence="6">
    <location>
        <begin position="299"/>
        <end position="308"/>
    </location>
</feature>
<name>C1N035_MICPC</name>
<dbReference type="GO" id="GO:0016020">
    <property type="term" value="C:membrane"/>
    <property type="evidence" value="ECO:0007669"/>
    <property type="project" value="UniProtKB-SubCell"/>
</dbReference>
<feature type="compositionally biased region" description="Low complexity" evidence="6">
    <location>
        <begin position="23"/>
        <end position="43"/>
    </location>
</feature>
<feature type="transmembrane region" description="Helical" evidence="7">
    <location>
        <begin position="559"/>
        <end position="578"/>
    </location>
</feature>
<dbReference type="Pfam" id="PF01594">
    <property type="entry name" value="AI-2E_transport"/>
    <property type="match status" value="1"/>
</dbReference>
<gene>
    <name evidence="8" type="ORF">MICPUCDRAFT_41448</name>
</gene>
<feature type="region of interest" description="Disordered" evidence="6">
    <location>
        <begin position="676"/>
        <end position="746"/>
    </location>
</feature>
<feature type="compositionally biased region" description="Low complexity" evidence="6">
    <location>
        <begin position="121"/>
        <end position="133"/>
    </location>
</feature>
<evidence type="ECO:0000256" key="1">
    <source>
        <dbReference type="ARBA" id="ARBA00004141"/>
    </source>
</evidence>
<proteinExistence type="inferred from homology"/>
<dbReference type="KEGG" id="mpp:MICPUCDRAFT_41448"/>
<keyword evidence="5 7" id="KW-0472">Membrane</keyword>